<dbReference type="GO" id="GO:0009736">
    <property type="term" value="P:cytokinin-activated signaling pathway"/>
    <property type="evidence" value="ECO:0007669"/>
    <property type="project" value="UniProtKB-KW"/>
</dbReference>
<evidence type="ECO:0000256" key="3">
    <source>
        <dbReference type="ARBA" id="ARBA00022712"/>
    </source>
</evidence>
<reference evidence="8 9" key="1">
    <citation type="submission" date="2024-01" db="EMBL/GenBank/DDBJ databases">
        <title>The genomes of 5 underutilized Papilionoideae crops provide insights into root nodulation and disease resistanc.</title>
        <authorList>
            <person name="Yuan L."/>
        </authorList>
    </citation>
    <scope>NUCLEOTIDE SEQUENCE [LARGE SCALE GENOMIC DNA]</scope>
    <source>
        <strain evidence="8">ZHUSHIDOU_FW_LH</strain>
        <tissue evidence="8">Leaf</tissue>
    </source>
</reference>
<dbReference type="GO" id="GO:0005737">
    <property type="term" value="C:cytoplasm"/>
    <property type="evidence" value="ECO:0007669"/>
    <property type="project" value="UniProtKB-SubCell"/>
</dbReference>
<gene>
    <name evidence="8" type="ORF">RIF29_07859</name>
</gene>
<evidence type="ECO:0000256" key="4">
    <source>
        <dbReference type="ARBA" id="ARBA00022864"/>
    </source>
</evidence>
<comment type="caution">
    <text evidence="8">The sequence shown here is derived from an EMBL/GenBank/DDBJ whole genome shotgun (WGS) entry which is preliminary data.</text>
</comment>
<evidence type="ECO:0000313" key="8">
    <source>
        <dbReference type="EMBL" id="KAK7292137.1"/>
    </source>
</evidence>
<comment type="similarity">
    <text evidence="6">Belongs to the SOFL plant protein family.</text>
</comment>
<evidence type="ECO:0000256" key="2">
    <source>
        <dbReference type="ARBA" id="ARBA00022490"/>
    </source>
</evidence>
<dbReference type="InterPro" id="IPR044670">
    <property type="entry name" value="SOFL"/>
</dbReference>
<keyword evidence="5" id="KW-0539">Nucleus</keyword>
<dbReference type="PANTHER" id="PTHR33347">
    <property type="entry name" value="OSJNBA0091C07.3 PROTEIN"/>
    <property type="match status" value="1"/>
</dbReference>
<evidence type="ECO:0000313" key="9">
    <source>
        <dbReference type="Proteomes" id="UP001372338"/>
    </source>
</evidence>
<accession>A0AAN9J4K0</accession>
<protein>
    <submittedName>
        <fullName evidence="8">Uncharacterized protein</fullName>
    </submittedName>
</protein>
<evidence type="ECO:0000256" key="6">
    <source>
        <dbReference type="ARBA" id="ARBA00024199"/>
    </source>
</evidence>
<dbReference type="GO" id="GO:0009691">
    <property type="term" value="P:cytokinin biosynthetic process"/>
    <property type="evidence" value="ECO:0007669"/>
    <property type="project" value="UniProtKB-KW"/>
</dbReference>
<dbReference type="Proteomes" id="UP001372338">
    <property type="component" value="Unassembled WGS sequence"/>
</dbReference>
<evidence type="ECO:0000256" key="7">
    <source>
        <dbReference type="SAM" id="MobiDB-lite"/>
    </source>
</evidence>
<keyword evidence="2" id="KW-0963">Cytoplasm</keyword>
<evidence type="ECO:0000256" key="1">
    <source>
        <dbReference type="ARBA" id="ARBA00004496"/>
    </source>
</evidence>
<comment type="subcellular location">
    <subcellularLocation>
        <location evidence="1">Cytoplasm</location>
    </subcellularLocation>
</comment>
<sequence length="149" mass="16712">MPSCEDMEPSSKMFGSAEECHSSESGWTMYIGSPTVDSGDDEDRDIINGDDDEGTVQVNLEEEDHDESDDSMASDASSKPWGANNNGLEDFQQVSEEENEDRKYFLDKKEKEEKKEKVIITDVSKGKAPVLENDGKVMMRKNYLLGKTK</sequence>
<feature type="region of interest" description="Disordered" evidence="7">
    <location>
        <begin position="1"/>
        <end position="107"/>
    </location>
</feature>
<dbReference type="EMBL" id="JAYWIO010000001">
    <property type="protein sequence ID" value="KAK7292137.1"/>
    <property type="molecule type" value="Genomic_DNA"/>
</dbReference>
<dbReference type="PANTHER" id="PTHR33347:SF31">
    <property type="entry name" value="PROTEIN SOB FIVE-LIKE 1"/>
    <property type="match status" value="1"/>
</dbReference>
<feature type="compositionally biased region" description="Acidic residues" evidence="7">
    <location>
        <begin position="38"/>
        <end position="72"/>
    </location>
</feature>
<keyword evidence="4" id="KW-0932">Cytokinin signaling pathway</keyword>
<evidence type="ECO:0000256" key="5">
    <source>
        <dbReference type="ARBA" id="ARBA00023242"/>
    </source>
</evidence>
<organism evidence="8 9">
    <name type="scientific">Crotalaria pallida</name>
    <name type="common">Smooth rattlebox</name>
    <name type="synonym">Crotalaria striata</name>
    <dbReference type="NCBI Taxonomy" id="3830"/>
    <lineage>
        <taxon>Eukaryota</taxon>
        <taxon>Viridiplantae</taxon>
        <taxon>Streptophyta</taxon>
        <taxon>Embryophyta</taxon>
        <taxon>Tracheophyta</taxon>
        <taxon>Spermatophyta</taxon>
        <taxon>Magnoliopsida</taxon>
        <taxon>eudicotyledons</taxon>
        <taxon>Gunneridae</taxon>
        <taxon>Pentapetalae</taxon>
        <taxon>rosids</taxon>
        <taxon>fabids</taxon>
        <taxon>Fabales</taxon>
        <taxon>Fabaceae</taxon>
        <taxon>Papilionoideae</taxon>
        <taxon>50 kb inversion clade</taxon>
        <taxon>genistoids sensu lato</taxon>
        <taxon>core genistoids</taxon>
        <taxon>Crotalarieae</taxon>
        <taxon>Crotalaria</taxon>
    </lineage>
</organism>
<proteinExistence type="inferred from homology"/>
<keyword evidence="3" id="KW-0203">Cytokinin biosynthesis</keyword>
<name>A0AAN9J4K0_CROPI</name>
<dbReference type="AlphaFoldDB" id="A0AAN9J4K0"/>
<keyword evidence="9" id="KW-1185">Reference proteome</keyword>